<evidence type="ECO:0000313" key="1">
    <source>
        <dbReference type="EMBL" id="KAJ8012633.1"/>
    </source>
</evidence>
<dbReference type="EMBL" id="CM055731">
    <property type="protein sequence ID" value="KAJ8012633.1"/>
    <property type="molecule type" value="Genomic_DNA"/>
</dbReference>
<organism evidence="1 2">
    <name type="scientific">Dallia pectoralis</name>
    <name type="common">Alaska blackfish</name>
    <dbReference type="NCBI Taxonomy" id="75939"/>
    <lineage>
        <taxon>Eukaryota</taxon>
        <taxon>Metazoa</taxon>
        <taxon>Chordata</taxon>
        <taxon>Craniata</taxon>
        <taxon>Vertebrata</taxon>
        <taxon>Euteleostomi</taxon>
        <taxon>Actinopterygii</taxon>
        <taxon>Neopterygii</taxon>
        <taxon>Teleostei</taxon>
        <taxon>Protacanthopterygii</taxon>
        <taxon>Esociformes</taxon>
        <taxon>Umbridae</taxon>
        <taxon>Dallia</taxon>
    </lineage>
</organism>
<sequence>MLMVFPRLKVRSGRLGSNSSLSLTGRPEKQESWELLKPTLLTSTGASVEVFPVDLEISAPTMFSEVQTEGLPSKAKAEDLDLQATITDNLIDFSDPSPVLPPVPVQPKPLISPRWIVPAAGHPVTNYTNGLLDPDPSTKTGTSLQPDEGALTQPLHTNLSSQTHNVIGTSIVAQRPKENGTKTKGLLTTEL</sequence>
<name>A0ACC2H9Z3_DALPE</name>
<comment type="caution">
    <text evidence="1">The sequence shown here is derived from an EMBL/GenBank/DDBJ whole genome shotgun (WGS) entry which is preliminary data.</text>
</comment>
<reference evidence="1" key="1">
    <citation type="submission" date="2021-05" db="EMBL/GenBank/DDBJ databases">
        <authorList>
            <person name="Pan Q."/>
            <person name="Jouanno E."/>
            <person name="Zahm M."/>
            <person name="Klopp C."/>
            <person name="Cabau C."/>
            <person name="Louis A."/>
            <person name="Berthelot C."/>
            <person name="Parey E."/>
            <person name="Roest Crollius H."/>
            <person name="Montfort J."/>
            <person name="Robinson-Rechavi M."/>
            <person name="Bouchez O."/>
            <person name="Lampietro C."/>
            <person name="Lopez Roques C."/>
            <person name="Donnadieu C."/>
            <person name="Postlethwait J."/>
            <person name="Bobe J."/>
            <person name="Dillon D."/>
            <person name="Chandos A."/>
            <person name="von Hippel F."/>
            <person name="Guiguen Y."/>
        </authorList>
    </citation>
    <scope>NUCLEOTIDE SEQUENCE</scope>
    <source>
        <strain evidence="1">YG-Jan2019</strain>
    </source>
</reference>
<proteinExistence type="predicted"/>
<protein>
    <submittedName>
        <fullName evidence="1">Uncharacterized protein</fullName>
    </submittedName>
</protein>
<gene>
    <name evidence="1" type="ORF">DPEC_G00044910</name>
</gene>
<evidence type="ECO:0000313" key="2">
    <source>
        <dbReference type="Proteomes" id="UP001157502"/>
    </source>
</evidence>
<dbReference type="Proteomes" id="UP001157502">
    <property type="component" value="Chromosome 4"/>
</dbReference>
<accession>A0ACC2H9Z3</accession>
<keyword evidence="2" id="KW-1185">Reference proteome</keyword>